<dbReference type="HOGENOM" id="CLU_1750020_0_0_1"/>
<organism evidence="2 3">
    <name type="scientific">Macrophomina phaseolina (strain MS6)</name>
    <name type="common">Charcoal rot fungus</name>
    <dbReference type="NCBI Taxonomy" id="1126212"/>
    <lineage>
        <taxon>Eukaryota</taxon>
        <taxon>Fungi</taxon>
        <taxon>Dikarya</taxon>
        <taxon>Ascomycota</taxon>
        <taxon>Pezizomycotina</taxon>
        <taxon>Dothideomycetes</taxon>
        <taxon>Dothideomycetes incertae sedis</taxon>
        <taxon>Botryosphaeriales</taxon>
        <taxon>Botryosphaeriaceae</taxon>
        <taxon>Macrophomina</taxon>
    </lineage>
</organism>
<accession>K2SBB0</accession>
<proteinExistence type="predicted"/>
<name>K2SBB0_MACPH</name>
<dbReference type="EMBL" id="AHHD01000026">
    <property type="protein sequence ID" value="EKG22227.1"/>
    <property type="molecule type" value="Genomic_DNA"/>
</dbReference>
<feature type="signal peptide" evidence="1">
    <location>
        <begin position="1"/>
        <end position="20"/>
    </location>
</feature>
<sequence length="149" mass="16221">MTQVLLLASIAAIVPNDTACFFPMPPNVQARALATSQCNPGGLATRILLCQSSALRSAQEREEEHGHGRIEASHVYLPLNLAPASGGKRKKANRASKLHLHTLSRCRAPPPSISLFEPFRSIIEYHSTRVQAFISIFAAPIPFRQRAAA</sequence>
<protein>
    <recommendedName>
        <fullName evidence="4">Secreted protein</fullName>
    </recommendedName>
</protein>
<dbReference type="Proteomes" id="UP000007129">
    <property type="component" value="Unassembled WGS sequence"/>
</dbReference>
<dbReference type="InParanoid" id="K2SBB0"/>
<gene>
    <name evidence="2" type="ORF">MPH_00406</name>
</gene>
<dbReference type="VEuPathDB" id="FungiDB:MPH_00406"/>
<dbReference type="AlphaFoldDB" id="K2SBB0"/>
<evidence type="ECO:0008006" key="4">
    <source>
        <dbReference type="Google" id="ProtNLM"/>
    </source>
</evidence>
<comment type="caution">
    <text evidence="2">The sequence shown here is derived from an EMBL/GenBank/DDBJ whole genome shotgun (WGS) entry which is preliminary data.</text>
</comment>
<reference evidence="2 3" key="1">
    <citation type="journal article" date="2012" name="BMC Genomics">
        <title>Tools to kill: Genome of one of the most destructive plant pathogenic fungi Macrophomina phaseolina.</title>
        <authorList>
            <person name="Islam M.S."/>
            <person name="Haque M.S."/>
            <person name="Islam M.M."/>
            <person name="Emdad E.M."/>
            <person name="Halim A."/>
            <person name="Hossen Q.M.M."/>
            <person name="Hossain M.Z."/>
            <person name="Ahmed B."/>
            <person name="Rahim S."/>
            <person name="Rahman M.S."/>
            <person name="Alam M.M."/>
            <person name="Hou S."/>
            <person name="Wan X."/>
            <person name="Saito J.A."/>
            <person name="Alam M."/>
        </authorList>
    </citation>
    <scope>NUCLEOTIDE SEQUENCE [LARGE SCALE GENOMIC DNA]</scope>
    <source>
        <strain evidence="2 3">MS6</strain>
    </source>
</reference>
<evidence type="ECO:0000313" key="2">
    <source>
        <dbReference type="EMBL" id="EKG22227.1"/>
    </source>
</evidence>
<feature type="chain" id="PRO_5003864904" description="Secreted protein" evidence="1">
    <location>
        <begin position="21"/>
        <end position="149"/>
    </location>
</feature>
<evidence type="ECO:0000256" key="1">
    <source>
        <dbReference type="SAM" id="SignalP"/>
    </source>
</evidence>
<keyword evidence="1" id="KW-0732">Signal</keyword>
<evidence type="ECO:0000313" key="3">
    <source>
        <dbReference type="Proteomes" id="UP000007129"/>
    </source>
</evidence>